<accession>A0ABV1F8K9</accession>
<evidence type="ECO:0000313" key="2">
    <source>
        <dbReference type="EMBL" id="MEQ2469704.1"/>
    </source>
</evidence>
<dbReference type="PANTHER" id="PTHR43792:SF1">
    <property type="entry name" value="N-ACETYLTRANSFERASE DOMAIN-CONTAINING PROTEIN"/>
    <property type="match status" value="1"/>
</dbReference>
<feature type="domain" description="N-acetyltransferase" evidence="1">
    <location>
        <begin position="10"/>
        <end position="150"/>
    </location>
</feature>
<dbReference type="Proteomes" id="UP001490816">
    <property type="component" value="Unassembled WGS sequence"/>
</dbReference>
<keyword evidence="3" id="KW-1185">Reference proteome</keyword>
<reference evidence="2 3" key="1">
    <citation type="submission" date="2024-03" db="EMBL/GenBank/DDBJ databases">
        <title>Human intestinal bacterial collection.</title>
        <authorList>
            <person name="Pauvert C."/>
            <person name="Hitch T.C.A."/>
            <person name="Clavel T."/>
        </authorList>
    </citation>
    <scope>NUCLEOTIDE SEQUENCE [LARGE SCALE GENOMIC DNA]</scope>
    <source>
        <strain evidence="2 3">CLA-JM-H38</strain>
    </source>
</reference>
<comment type="caution">
    <text evidence="2">The sequence shown here is derived from an EMBL/GenBank/DDBJ whole genome shotgun (WGS) entry which is preliminary data.</text>
</comment>
<evidence type="ECO:0000313" key="3">
    <source>
        <dbReference type="Proteomes" id="UP001490816"/>
    </source>
</evidence>
<organism evidence="2 3">
    <name type="scientific">Ruminococcoides intestinale</name>
    <dbReference type="NCBI Taxonomy" id="3133162"/>
    <lineage>
        <taxon>Bacteria</taxon>
        <taxon>Bacillati</taxon>
        <taxon>Bacillota</taxon>
        <taxon>Clostridia</taxon>
        <taxon>Eubacteriales</taxon>
        <taxon>Oscillospiraceae</taxon>
        <taxon>Ruminococcoides</taxon>
    </lineage>
</organism>
<gene>
    <name evidence="2" type="ORF">WMO39_05060</name>
</gene>
<sequence>MKTPILESKRVILRPLTVADAKTAFNNWTSDDRVTKYMRYNSHTSIDDTIGWLRFVEEAENSDKQYDWGFIDKETGTLFGSGGLVWKDDEQMYEIGYNSMFDYWNKGFTTEIAAAILDFAKNTLKQTKVYGCHAVENVNSGKVMIKNGFVPTGYATVTNFDGTTKKARTYILNF</sequence>
<evidence type="ECO:0000259" key="1">
    <source>
        <dbReference type="Pfam" id="PF13302"/>
    </source>
</evidence>
<dbReference type="Pfam" id="PF13302">
    <property type="entry name" value="Acetyltransf_3"/>
    <property type="match status" value="1"/>
</dbReference>
<dbReference type="EMBL" id="JBBMEZ010000010">
    <property type="protein sequence ID" value="MEQ2469704.1"/>
    <property type="molecule type" value="Genomic_DNA"/>
</dbReference>
<dbReference type="PANTHER" id="PTHR43792">
    <property type="entry name" value="GNAT FAMILY, PUTATIVE (AFU_ORTHOLOGUE AFUA_3G00765)-RELATED-RELATED"/>
    <property type="match status" value="1"/>
</dbReference>
<proteinExistence type="predicted"/>
<dbReference type="InterPro" id="IPR051531">
    <property type="entry name" value="N-acetyltransferase"/>
</dbReference>
<dbReference type="RefSeq" id="WP_181315075.1">
    <property type="nucleotide sequence ID" value="NZ_JBBMEZ010000010.1"/>
</dbReference>
<dbReference type="InterPro" id="IPR000182">
    <property type="entry name" value="GNAT_dom"/>
</dbReference>
<protein>
    <submittedName>
        <fullName evidence="2">GNAT family N-acetyltransferase</fullName>
    </submittedName>
</protein>
<name>A0ABV1F8K9_9FIRM</name>
<dbReference type="InterPro" id="IPR016181">
    <property type="entry name" value="Acyl_CoA_acyltransferase"/>
</dbReference>
<dbReference type="SUPFAM" id="SSF55729">
    <property type="entry name" value="Acyl-CoA N-acyltransferases (Nat)"/>
    <property type="match status" value="1"/>
</dbReference>
<dbReference type="Gene3D" id="3.40.630.30">
    <property type="match status" value="1"/>
</dbReference>